<evidence type="ECO:0000256" key="2">
    <source>
        <dbReference type="SAM" id="SignalP"/>
    </source>
</evidence>
<feature type="signal peptide" evidence="2">
    <location>
        <begin position="1"/>
        <end position="18"/>
    </location>
</feature>
<evidence type="ECO:0000256" key="1">
    <source>
        <dbReference type="ARBA" id="ARBA00008668"/>
    </source>
</evidence>
<name>D8S3P0_SELML</name>
<organism evidence="4">
    <name type="scientific">Selaginella moellendorffii</name>
    <name type="common">Spikemoss</name>
    <dbReference type="NCBI Taxonomy" id="88036"/>
    <lineage>
        <taxon>Eukaryota</taxon>
        <taxon>Viridiplantae</taxon>
        <taxon>Streptophyta</taxon>
        <taxon>Embryophyta</taxon>
        <taxon>Tracheophyta</taxon>
        <taxon>Lycopodiopsida</taxon>
        <taxon>Selaginellales</taxon>
        <taxon>Selaginellaceae</taxon>
        <taxon>Selaginella</taxon>
    </lineage>
</organism>
<dbReference type="Proteomes" id="UP000001514">
    <property type="component" value="Unassembled WGS sequence"/>
</dbReference>
<dbReference type="OMA" id="LDWPANF"/>
<dbReference type="PANTHER" id="PTHR22835:SF476">
    <property type="entry name" value="OS06G0160200 PROTEIN"/>
    <property type="match status" value="1"/>
</dbReference>
<keyword evidence="2" id="KW-0732">Signal</keyword>
<dbReference type="EMBL" id="GL377600">
    <property type="protein sequence ID" value="EFJ21140.1"/>
    <property type="molecule type" value="Genomic_DNA"/>
</dbReference>
<dbReference type="KEGG" id="smo:SELMODRAFT_107439"/>
<evidence type="ECO:0000313" key="4">
    <source>
        <dbReference type="Proteomes" id="UP000001514"/>
    </source>
</evidence>
<dbReference type="Gramene" id="EFJ21140">
    <property type="protein sequence ID" value="EFJ21140"/>
    <property type="gene ID" value="SELMODRAFT_107439"/>
</dbReference>
<dbReference type="InParanoid" id="D8S3P0"/>
<evidence type="ECO:0000313" key="3">
    <source>
        <dbReference type="EMBL" id="EFJ21140.1"/>
    </source>
</evidence>
<dbReference type="Pfam" id="PF00657">
    <property type="entry name" value="Lipase_GDSL"/>
    <property type="match status" value="1"/>
</dbReference>
<dbReference type="GO" id="GO:0016788">
    <property type="term" value="F:hydrolase activity, acting on ester bonds"/>
    <property type="evidence" value="ECO:0007669"/>
    <property type="project" value="InterPro"/>
</dbReference>
<protein>
    <submittedName>
        <fullName evidence="3">Uncharacterized protein</fullName>
    </submittedName>
</protein>
<accession>D8S3P0</accession>
<dbReference type="InterPro" id="IPR036514">
    <property type="entry name" value="SGNH_hydro_sf"/>
</dbReference>
<feature type="chain" id="PRO_5003122384" evidence="2">
    <location>
        <begin position="19"/>
        <end position="391"/>
    </location>
</feature>
<sequence>MRFPSLVLLVLCGILAQGQRDDNGGHRCFPAIFGFGDDWGDVGNLQALYPADLEKLEDEAPYGMSYFKKPARRLSDGRLMLDFVAQALGMPLLSSYAVGVVSNLQHGISFAVAGSTASSIGLQQNPYHLMIQIQWLQKLESDVRDALGNQSLAKTTETLPNEQSFQEGLYMISTGQNDYRYAFFRDNRTVREVERTVIPYVVENITATVLVSFPLDWPANFMVFNLPPLGCSPEFLTSFASTDPNDYDTMGCLIDYNRITVLHNERLRVTLDVLRASFRDSVRRLIYVDMAAMVTGVVYDPESRGFQNGLEACCGTGKPYNYDPRVPCGTQRVIRGRNLTARACSNPKHYVSWDGIHTTEAFNKAAIHSVLSGHYIEPQTQLGCRFNFSEF</sequence>
<dbReference type="PANTHER" id="PTHR22835">
    <property type="entry name" value="ZINC FINGER FYVE DOMAIN CONTAINING PROTEIN"/>
    <property type="match status" value="1"/>
</dbReference>
<dbReference type="InterPro" id="IPR001087">
    <property type="entry name" value="GDSL"/>
</dbReference>
<dbReference type="HOGENOM" id="CLU_015101_2_1_1"/>
<proteinExistence type="inferred from homology"/>
<dbReference type="Gene3D" id="3.40.50.1110">
    <property type="entry name" value="SGNH hydrolase"/>
    <property type="match status" value="1"/>
</dbReference>
<comment type="similarity">
    <text evidence="1">Belongs to the 'GDSL' lipolytic enzyme family.</text>
</comment>
<gene>
    <name evidence="3" type="ORF">SELMODRAFT_107439</name>
</gene>
<keyword evidence="4" id="KW-1185">Reference proteome</keyword>
<dbReference type="AlphaFoldDB" id="D8S3P0"/>
<dbReference type="eggNOG" id="ENOG502QRTJ">
    <property type="taxonomic scope" value="Eukaryota"/>
</dbReference>
<reference evidence="3 4" key="1">
    <citation type="journal article" date="2011" name="Science">
        <title>The Selaginella genome identifies genetic changes associated with the evolution of vascular plants.</title>
        <authorList>
            <person name="Banks J.A."/>
            <person name="Nishiyama T."/>
            <person name="Hasebe M."/>
            <person name="Bowman J.L."/>
            <person name="Gribskov M."/>
            <person name="dePamphilis C."/>
            <person name="Albert V.A."/>
            <person name="Aono N."/>
            <person name="Aoyama T."/>
            <person name="Ambrose B.A."/>
            <person name="Ashton N.W."/>
            <person name="Axtell M.J."/>
            <person name="Barker E."/>
            <person name="Barker M.S."/>
            <person name="Bennetzen J.L."/>
            <person name="Bonawitz N.D."/>
            <person name="Chapple C."/>
            <person name="Cheng C."/>
            <person name="Correa L.G."/>
            <person name="Dacre M."/>
            <person name="DeBarry J."/>
            <person name="Dreyer I."/>
            <person name="Elias M."/>
            <person name="Engstrom E.M."/>
            <person name="Estelle M."/>
            <person name="Feng L."/>
            <person name="Finet C."/>
            <person name="Floyd S.K."/>
            <person name="Frommer W.B."/>
            <person name="Fujita T."/>
            <person name="Gramzow L."/>
            <person name="Gutensohn M."/>
            <person name="Harholt J."/>
            <person name="Hattori M."/>
            <person name="Heyl A."/>
            <person name="Hirai T."/>
            <person name="Hiwatashi Y."/>
            <person name="Ishikawa M."/>
            <person name="Iwata M."/>
            <person name="Karol K.G."/>
            <person name="Koehler B."/>
            <person name="Kolukisaoglu U."/>
            <person name="Kubo M."/>
            <person name="Kurata T."/>
            <person name="Lalonde S."/>
            <person name="Li K."/>
            <person name="Li Y."/>
            <person name="Litt A."/>
            <person name="Lyons E."/>
            <person name="Manning G."/>
            <person name="Maruyama T."/>
            <person name="Michael T.P."/>
            <person name="Mikami K."/>
            <person name="Miyazaki S."/>
            <person name="Morinaga S."/>
            <person name="Murata T."/>
            <person name="Mueller-Roeber B."/>
            <person name="Nelson D.R."/>
            <person name="Obara M."/>
            <person name="Oguri Y."/>
            <person name="Olmstead R.G."/>
            <person name="Onodera N."/>
            <person name="Petersen B.L."/>
            <person name="Pils B."/>
            <person name="Prigge M."/>
            <person name="Rensing S.A."/>
            <person name="Riano-Pachon D.M."/>
            <person name="Roberts A.W."/>
            <person name="Sato Y."/>
            <person name="Scheller H.V."/>
            <person name="Schulz B."/>
            <person name="Schulz C."/>
            <person name="Shakirov E.V."/>
            <person name="Shibagaki N."/>
            <person name="Shinohara N."/>
            <person name="Shippen D.E."/>
            <person name="Soerensen I."/>
            <person name="Sotooka R."/>
            <person name="Sugimoto N."/>
            <person name="Sugita M."/>
            <person name="Sumikawa N."/>
            <person name="Tanurdzic M."/>
            <person name="Theissen G."/>
            <person name="Ulvskov P."/>
            <person name="Wakazuki S."/>
            <person name="Weng J.K."/>
            <person name="Willats W.W."/>
            <person name="Wipf D."/>
            <person name="Wolf P.G."/>
            <person name="Yang L."/>
            <person name="Zimmer A.D."/>
            <person name="Zhu Q."/>
            <person name="Mitros T."/>
            <person name="Hellsten U."/>
            <person name="Loque D."/>
            <person name="Otillar R."/>
            <person name="Salamov A."/>
            <person name="Schmutz J."/>
            <person name="Shapiro H."/>
            <person name="Lindquist E."/>
            <person name="Lucas S."/>
            <person name="Rokhsar D."/>
            <person name="Grigoriev I.V."/>
        </authorList>
    </citation>
    <scope>NUCLEOTIDE SEQUENCE [LARGE SCALE GENOMIC DNA]</scope>
</reference>